<keyword evidence="4 14" id="KW-0963">Cytoplasm</keyword>
<comment type="function">
    <text evidence="14">Cell wall formation.</text>
</comment>
<keyword evidence="19" id="KW-1185">Reference proteome</keyword>
<dbReference type="InterPro" id="IPR036565">
    <property type="entry name" value="Mur-like_cat_sf"/>
</dbReference>
<keyword evidence="11 14" id="KW-0131">Cell cycle</keyword>
<protein>
    <recommendedName>
        <fullName evidence="3 14">UDP-N-acetylmuramate--L-alanine ligase</fullName>
        <ecNumber evidence="3 14">6.3.2.8</ecNumber>
    </recommendedName>
    <alternativeName>
        <fullName evidence="14">UDP-N-acetylmuramoyl-L-alanine synthetase</fullName>
    </alternativeName>
</protein>
<evidence type="ECO:0000256" key="6">
    <source>
        <dbReference type="ARBA" id="ARBA00022618"/>
    </source>
</evidence>
<feature type="domain" description="Mur ligase central" evidence="17">
    <location>
        <begin position="110"/>
        <end position="289"/>
    </location>
</feature>
<dbReference type="Pfam" id="PF01225">
    <property type="entry name" value="Mur_ligase"/>
    <property type="match status" value="1"/>
</dbReference>
<dbReference type="SUPFAM" id="SSF53623">
    <property type="entry name" value="MurD-like peptide ligases, catalytic domain"/>
    <property type="match status" value="1"/>
</dbReference>
<dbReference type="EC" id="6.3.2.8" evidence="3 14"/>
<feature type="domain" description="Mur ligase N-terminal catalytic" evidence="15">
    <location>
        <begin position="7"/>
        <end position="104"/>
    </location>
</feature>
<keyword evidence="9 14" id="KW-0133">Cell shape</keyword>
<dbReference type="RefSeq" id="WP_196604678.1">
    <property type="nucleotide sequence ID" value="NZ_CP116940.1"/>
</dbReference>
<keyword evidence="7 14" id="KW-0547">Nucleotide-binding</keyword>
<accession>A0ABT9Y6N1</accession>
<sequence length="453" mass="49671">MLKNIKKIHFIGIGGVGMSAIAEVLLEKGYIVTGSDLNASDIVAGLQKRGALIYKGHCPSNITDCDAVVISSAIAEDNPELLTAKSKNIKIYHRSDILAELINSAKGIAVAGSHGKTTTSSMLSVVLDNAGVDPTVLIGGVVDYFHGNARLGKSEYVIAEADESDGSFLKFNPYIALVTNVEDDHMDHYGTMENIIVAFRHFLANTDPAGIAVLCFDHENVRKIAALTDKRFISYGIVNDADYMAANMNMSKLKTSFDVIYKKENIGKIELNIPGRHNILNALGTIAVCRFLGISMEKIADGFKIFHGADRRFQTKKRTSDFWVVDDYAHHPTEIETTLEAAKQTSPKRLICIFQPHRYSRTKILAQEFGSCFSQADILIFTDIYSAGEKPIPGISGKTIFDEVEKNGKKAIYIENMEEISSYVKSIVKSGDLIITMGAGNIFRCGEKLAQEL</sequence>
<evidence type="ECO:0000259" key="17">
    <source>
        <dbReference type="Pfam" id="PF08245"/>
    </source>
</evidence>
<evidence type="ECO:0000256" key="9">
    <source>
        <dbReference type="ARBA" id="ARBA00022960"/>
    </source>
</evidence>
<dbReference type="PANTHER" id="PTHR43445:SF3">
    <property type="entry name" value="UDP-N-ACETYLMURAMATE--L-ALANINE LIGASE"/>
    <property type="match status" value="1"/>
</dbReference>
<dbReference type="NCBIfam" id="TIGR01082">
    <property type="entry name" value="murC"/>
    <property type="match status" value="1"/>
</dbReference>
<evidence type="ECO:0000256" key="11">
    <source>
        <dbReference type="ARBA" id="ARBA00023306"/>
    </source>
</evidence>
<dbReference type="InterPro" id="IPR013221">
    <property type="entry name" value="Mur_ligase_cen"/>
</dbReference>
<keyword evidence="8 14" id="KW-0067">ATP-binding</keyword>
<organism evidence="18 19">
    <name type="scientific">Pectinatus haikarae</name>
    <dbReference type="NCBI Taxonomy" id="349096"/>
    <lineage>
        <taxon>Bacteria</taxon>
        <taxon>Bacillati</taxon>
        <taxon>Bacillota</taxon>
        <taxon>Negativicutes</taxon>
        <taxon>Selenomonadales</taxon>
        <taxon>Selenomonadaceae</taxon>
        <taxon>Pectinatus</taxon>
    </lineage>
</organism>
<evidence type="ECO:0000256" key="1">
    <source>
        <dbReference type="ARBA" id="ARBA00004496"/>
    </source>
</evidence>
<dbReference type="GO" id="GO:0008763">
    <property type="term" value="F:UDP-N-acetylmuramate-L-alanine ligase activity"/>
    <property type="evidence" value="ECO:0007669"/>
    <property type="project" value="UniProtKB-EC"/>
</dbReference>
<comment type="similarity">
    <text evidence="14">Belongs to the MurCDEF family.</text>
</comment>
<feature type="binding site" evidence="14">
    <location>
        <begin position="112"/>
        <end position="118"/>
    </location>
    <ligand>
        <name>ATP</name>
        <dbReference type="ChEBI" id="CHEBI:30616"/>
    </ligand>
</feature>
<evidence type="ECO:0000256" key="13">
    <source>
        <dbReference type="ARBA" id="ARBA00047833"/>
    </source>
</evidence>
<evidence type="ECO:0000256" key="12">
    <source>
        <dbReference type="ARBA" id="ARBA00023316"/>
    </source>
</evidence>
<dbReference type="EMBL" id="JAUSUE010000006">
    <property type="protein sequence ID" value="MDQ0203481.1"/>
    <property type="molecule type" value="Genomic_DNA"/>
</dbReference>
<dbReference type="SUPFAM" id="SSF53244">
    <property type="entry name" value="MurD-like peptide ligases, peptide-binding domain"/>
    <property type="match status" value="1"/>
</dbReference>
<dbReference type="Gene3D" id="3.40.1190.10">
    <property type="entry name" value="Mur-like, catalytic domain"/>
    <property type="match status" value="1"/>
</dbReference>
<dbReference type="InterPro" id="IPR000713">
    <property type="entry name" value="Mur_ligase_N"/>
</dbReference>
<evidence type="ECO:0000256" key="8">
    <source>
        <dbReference type="ARBA" id="ARBA00022840"/>
    </source>
</evidence>
<keyword evidence="5 14" id="KW-0436">Ligase</keyword>
<evidence type="ECO:0000256" key="2">
    <source>
        <dbReference type="ARBA" id="ARBA00004752"/>
    </source>
</evidence>
<evidence type="ECO:0000259" key="15">
    <source>
        <dbReference type="Pfam" id="PF01225"/>
    </source>
</evidence>
<evidence type="ECO:0000256" key="3">
    <source>
        <dbReference type="ARBA" id="ARBA00012211"/>
    </source>
</evidence>
<evidence type="ECO:0000256" key="10">
    <source>
        <dbReference type="ARBA" id="ARBA00022984"/>
    </source>
</evidence>
<evidence type="ECO:0000313" key="18">
    <source>
        <dbReference type="EMBL" id="MDQ0203481.1"/>
    </source>
</evidence>
<dbReference type="Gene3D" id="3.40.50.720">
    <property type="entry name" value="NAD(P)-binding Rossmann-like Domain"/>
    <property type="match status" value="1"/>
</dbReference>
<reference evidence="18 19" key="1">
    <citation type="submission" date="2023-07" db="EMBL/GenBank/DDBJ databases">
        <title>Genomic Encyclopedia of Type Strains, Phase IV (KMG-IV): sequencing the most valuable type-strain genomes for metagenomic binning, comparative biology and taxonomic classification.</title>
        <authorList>
            <person name="Goeker M."/>
        </authorList>
    </citation>
    <scope>NUCLEOTIDE SEQUENCE [LARGE SCALE GENOMIC DNA]</scope>
    <source>
        <strain evidence="18 19">DSM 16980</strain>
    </source>
</reference>
<keyword evidence="10 14" id="KW-0573">Peptidoglycan synthesis</keyword>
<dbReference type="Pfam" id="PF02875">
    <property type="entry name" value="Mur_ligase_C"/>
    <property type="match status" value="1"/>
</dbReference>
<evidence type="ECO:0000256" key="4">
    <source>
        <dbReference type="ARBA" id="ARBA00022490"/>
    </source>
</evidence>
<evidence type="ECO:0000256" key="5">
    <source>
        <dbReference type="ARBA" id="ARBA00022598"/>
    </source>
</evidence>
<evidence type="ECO:0000259" key="16">
    <source>
        <dbReference type="Pfam" id="PF02875"/>
    </source>
</evidence>
<dbReference type="InterPro" id="IPR004101">
    <property type="entry name" value="Mur_ligase_C"/>
</dbReference>
<dbReference type="InterPro" id="IPR050061">
    <property type="entry name" value="MurCDEF_pg_biosynth"/>
</dbReference>
<dbReference type="InterPro" id="IPR036615">
    <property type="entry name" value="Mur_ligase_C_dom_sf"/>
</dbReference>
<comment type="pathway">
    <text evidence="2 14">Cell wall biogenesis; peptidoglycan biosynthesis.</text>
</comment>
<proteinExistence type="inferred from homology"/>
<comment type="catalytic activity">
    <reaction evidence="13 14">
        <text>UDP-N-acetyl-alpha-D-muramate + L-alanine + ATP = UDP-N-acetyl-alpha-D-muramoyl-L-alanine + ADP + phosphate + H(+)</text>
        <dbReference type="Rhea" id="RHEA:23372"/>
        <dbReference type="ChEBI" id="CHEBI:15378"/>
        <dbReference type="ChEBI" id="CHEBI:30616"/>
        <dbReference type="ChEBI" id="CHEBI:43474"/>
        <dbReference type="ChEBI" id="CHEBI:57972"/>
        <dbReference type="ChEBI" id="CHEBI:70757"/>
        <dbReference type="ChEBI" id="CHEBI:83898"/>
        <dbReference type="ChEBI" id="CHEBI:456216"/>
        <dbReference type="EC" id="6.3.2.8"/>
    </reaction>
</comment>
<evidence type="ECO:0000256" key="14">
    <source>
        <dbReference type="HAMAP-Rule" id="MF_00046"/>
    </source>
</evidence>
<dbReference type="Gene3D" id="3.90.190.20">
    <property type="entry name" value="Mur ligase, C-terminal domain"/>
    <property type="match status" value="1"/>
</dbReference>
<comment type="subcellular location">
    <subcellularLocation>
        <location evidence="1 14">Cytoplasm</location>
    </subcellularLocation>
</comment>
<evidence type="ECO:0000313" key="19">
    <source>
        <dbReference type="Proteomes" id="UP001239167"/>
    </source>
</evidence>
<dbReference type="PANTHER" id="PTHR43445">
    <property type="entry name" value="UDP-N-ACETYLMURAMATE--L-ALANINE LIGASE-RELATED"/>
    <property type="match status" value="1"/>
</dbReference>
<feature type="domain" description="Mur ligase C-terminal" evidence="16">
    <location>
        <begin position="311"/>
        <end position="440"/>
    </location>
</feature>
<keyword evidence="6 14" id="KW-0132">Cell division</keyword>
<gene>
    <name evidence="14" type="primary">murC</name>
    <name evidence="18" type="ORF">J2S01_001197</name>
</gene>
<dbReference type="Pfam" id="PF08245">
    <property type="entry name" value="Mur_ligase_M"/>
    <property type="match status" value="1"/>
</dbReference>
<dbReference type="Proteomes" id="UP001239167">
    <property type="component" value="Unassembled WGS sequence"/>
</dbReference>
<comment type="caution">
    <text evidence="18">The sequence shown here is derived from an EMBL/GenBank/DDBJ whole genome shotgun (WGS) entry which is preliminary data.</text>
</comment>
<dbReference type="SUPFAM" id="SSF51984">
    <property type="entry name" value="MurCD N-terminal domain"/>
    <property type="match status" value="1"/>
</dbReference>
<evidence type="ECO:0000256" key="7">
    <source>
        <dbReference type="ARBA" id="ARBA00022741"/>
    </source>
</evidence>
<name>A0ABT9Y6N1_9FIRM</name>
<dbReference type="InterPro" id="IPR005758">
    <property type="entry name" value="UDP-N-AcMur_Ala_ligase_MurC"/>
</dbReference>
<dbReference type="HAMAP" id="MF_00046">
    <property type="entry name" value="MurC"/>
    <property type="match status" value="1"/>
</dbReference>
<keyword evidence="12 14" id="KW-0961">Cell wall biogenesis/degradation</keyword>